<evidence type="ECO:0000313" key="3">
    <source>
        <dbReference type="EMBL" id="MCW6037670.1"/>
    </source>
</evidence>
<sequence length="231" mass="26194">MKLLTLSLVLVLLSFISDSALKAQILYSQNRSSSNRGTPSTQRGPGGTRPPGSPLGNCQPTDHEISLIAPPSFQEITTTEHPILWVYIPYTRDQIHEINFRVEKRDIDRRNQRTIYRTSIAPLEQSGIIGIPLSPETPLLDNQLYEWFFVLNCSERRRGQHHDIILNGFIEKIPVSAQNSDYFSHDIVTNIAQKVLENNGTVAHDTPWQALLKELELEHLIGENIILLPLE</sequence>
<dbReference type="InterPro" id="IPR010328">
    <property type="entry name" value="DUF928"/>
</dbReference>
<feature type="region of interest" description="Disordered" evidence="1">
    <location>
        <begin position="29"/>
        <end position="56"/>
    </location>
</feature>
<keyword evidence="4" id="KW-1185">Reference proteome</keyword>
<gene>
    <name evidence="3" type="ORF">K4A83_15515</name>
</gene>
<dbReference type="Pfam" id="PF06051">
    <property type="entry name" value="DUF928"/>
    <property type="match status" value="1"/>
</dbReference>
<accession>A0ABT3L844</accession>
<organism evidence="3 4">
    <name type="scientific">Spirulina subsalsa FACHB-351</name>
    <dbReference type="NCBI Taxonomy" id="234711"/>
    <lineage>
        <taxon>Bacteria</taxon>
        <taxon>Bacillati</taxon>
        <taxon>Cyanobacteriota</taxon>
        <taxon>Cyanophyceae</taxon>
        <taxon>Spirulinales</taxon>
        <taxon>Spirulinaceae</taxon>
        <taxon>Spirulina</taxon>
    </lineage>
</organism>
<proteinExistence type="predicted"/>
<comment type="caution">
    <text evidence="3">The sequence shown here is derived from an EMBL/GenBank/DDBJ whole genome shotgun (WGS) entry which is preliminary data.</text>
</comment>
<dbReference type="Proteomes" id="UP001526426">
    <property type="component" value="Unassembled WGS sequence"/>
</dbReference>
<name>A0ABT3L844_9CYAN</name>
<evidence type="ECO:0000256" key="1">
    <source>
        <dbReference type="SAM" id="MobiDB-lite"/>
    </source>
</evidence>
<reference evidence="3 4" key="1">
    <citation type="submission" date="2021-08" db="EMBL/GenBank/DDBJ databases">
        <title>Draft genome sequence of Spirulina subsalsa with high tolerance to salinity and hype-accumulation of phycocyanin.</title>
        <authorList>
            <person name="Pei H."/>
            <person name="Jiang L."/>
        </authorList>
    </citation>
    <scope>NUCLEOTIDE SEQUENCE [LARGE SCALE GENOMIC DNA]</scope>
    <source>
        <strain evidence="3 4">FACHB-351</strain>
    </source>
</reference>
<feature type="signal peptide" evidence="2">
    <location>
        <begin position="1"/>
        <end position="22"/>
    </location>
</feature>
<feature type="chain" id="PRO_5045250405" evidence="2">
    <location>
        <begin position="23"/>
        <end position="231"/>
    </location>
</feature>
<dbReference type="RefSeq" id="WP_265265533.1">
    <property type="nucleotide sequence ID" value="NZ_JAIHOM010000083.1"/>
</dbReference>
<evidence type="ECO:0000313" key="4">
    <source>
        <dbReference type="Proteomes" id="UP001526426"/>
    </source>
</evidence>
<dbReference type="EMBL" id="JAIHOM010000083">
    <property type="protein sequence ID" value="MCW6037670.1"/>
    <property type="molecule type" value="Genomic_DNA"/>
</dbReference>
<protein>
    <submittedName>
        <fullName evidence="3">DUF928 domain-containing protein</fullName>
    </submittedName>
</protein>
<evidence type="ECO:0000256" key="2">
    <source>
        <dbReference type="SAM" id="SignalP"/>
    </source>
</evidence>
<keyword evidence="2" id="KW-0732">Signal</keyword>